<keyword evidence="11 12" id="KW-0998">Cell outer membrane</keyword>
<dbReference type="InterPro" id="IPR036942">
    <property type="entry name" value="Beta-barrel_TonB_sf"/>
</dbReference>
<dbReference type="InterPro" id="IPR039426">
    <property type="entry name" value="TonB-dep_rcpt-like"/>
</dbReference>
<evidence type="ECO:0000256" key="11">
    <source>
        <dbReference type="ARBA" id="ARBA00023237"/>
    </source>
</evidence>
<name>A0A4R0MKJ0_9SPHI</name>
<keyword evidence="17" id="KW-0675">Receptor</keyword>
<dbReference type="AlphaFoldDB" id="A0A4R0MKJ0"/>
<feature type="signal peptide" evidence="14">
    <location>
        <begin position="1"/>
        <end position="18"/>
    </location>
</feature>
<accession>A0A4R0MKJ0</accession>
<evidence type="ECO:0000259" key="15">
    <source>
        <dbReference type="Pfam" id="PF00593"/>
    </source>
</evidence>
<evidence type="ECO:0000256" key="4">
    <source>
        <dbReference type="ARBA" id="ARBA00022496"/>
    </source>
</evidence>
<dbReference type="SUPFAM" id="SSF56935">
    <property type="entry name" value="Porins"/>
    <property type="match status" value="1"/>
</dbReference>
<reference evidence="17 18" key="1">
    <citation type="submission" date="2019-02" db="EMBL/GenBank/DDBJ databases">
        <title>Pedobacter sp. RP-3-8 sp. nov., isolated from Arctic soil.</title>
        <authorList>
            <person name="Dahal R.H."/>
        </authorList>
    </citation>
    <scope>NUCLEOTIDE SEQUENCE [LARGE SCALE GENOMIC DNA]</scope>
    <source>
        <strain evidence="17 18">RP-3-8</strain>
    </source>
</reference>
<feature type="domain" description="TonB-dependent receptor-like beta-barrel" evidence="15">
    <location>
        <begin position="173"/>
        <end position="650"/>
    </location>
</feature>
<dbReference type="PROSITE" id="PS52016">
    <property type="entry name" value="TONB_DEPENDENT_REC_3"/>
    <property type="match status" value="1"/>
</dbReference>
<evidence type="ECO:0000259" key="16">
    <source>
        <dbReference type="Pfam" id="PF07715"/>
    </source>
</evidence>
<dbReference type="PANTHER" id="PTHR32552">
    <property type="entry name" value="FERRICHROME IRON RECEPTOR-RELATED"/>
    <property type="match status" value="1"/>
</dbReference>
<sequence length="688" mass="77004">MKAIFTSCLIVLGFFSIAQTKQDTTKKLNEVVIHPYFSAQPLLRSTGSIGLIDQAVMDKQPSASFVSTINTIPGVRMEERSPGSYRLSIRGSLLRSPFGVRNIKIYFDDFPLTDAGGNTYFNALDVSAAQSLQILKGPHGNIFGANSGGVILIQPQGTVSDSTTLGLKLEGGSYGLFRENLILNQQFNKYSFNLTQSYQRSDGYRDHSGMDRKYFQTFHKWDYAKNATLKAFIFYSDLHYNTPGGLTEAQYLQNPKSSRPAAGALKSAIQQNAGIYSNTLYGGIANNWQINEQLKHVVAVFASYTDFKNPFITNYEKRKELTLGLRSYLEYERKQTDLNWKFDLGVESMQTSTDVDNYVNNLGVPAALQASDKLKAAANFAFAHLTVDLFDKWLFELSASANLYKYGYESIAPIAIAKNTNSFDIQVMPRAALSYLVDQRLSLRASASKGYSPPTLAEIRASNNVINIDLQPEYGWNYETGLKYQTLNNRLFIDVAGFYYNLKSAIVRRLDENNAEYFINAGGTKQWGLESTLVFWVIPTNASNFVQSLQFRNAYTLSHFKFDKYQDKTADFSGNNLTGVPKTTVVSSVDVQLPKGCYAFFQHNFTSRIPLNDANTAYAKKYHLLQAKIGYRNLRIGRVPVEIFAGADNLLNENYSLGNDLNALGGRYFNAAAKRNFYGGLAVRFNKP</sequence>
<evidence type="ECO:0000256" key="3">
    <source>
        <dbReference type="ARBA" id="ARBA00022452"/>
    </source>
</evidence>
<keyword evidence="8" id="KW-0406">Ion transport</keyword>
<gene>
    <name evidence="17" type="ORF">EZ444_22935</name>
</gene>
<evidence type="ECO:0000256" key="10">
    <source>
        <dbReference type="ARBA" id="ARBA00023136"/>
    </source>
</evidence>
<dbReference type="Pfam" id="PF07715">
    <property type="entry name" value="Plug"/>
    <property type="match status" value="1"/>
</dbReference>
<dbReference type="Gene3D" id="2.40.170.20">
    <property type="entry name" value="TonB-dependent receptor, beta-barrel domain"/>
    <property type="match status" value="1"/>
</dbReference>
<evidence type="ECO:0000256" key="6">
    <source>
        <dbReference type="ARBA" id="ARBA00022729"/>
    </source>
</evidence>
<dbReference type="GO" id="GO:0015344">
    <property type="term" value="F:siderophore uptake transmembrane transporter activity"/>
    <property type="evidence" value="ECO:0007669"/>
    <property type="project" value="TreeGrafter"/>
</dbReference>
<keyword evidence="3 12" id="KW-1134">Transmembrane beta strand</keyword>
<proteinExistence type="inferred from homology"/>
<evidence type="ECO:0000256" key="7">
    <source>
        <dbReference type="ARBA" id="ARBA00023004"/>
    </source>
</evidence>
<dbReference type="GO" id="GO:0009279">
    <property type="term" value="C:cell outer membrane"/>
    <property type="evidence" value="ECO:0007669"/>
    <property type="project" value="UniProtKB-SubCell"/>
</dbReference>
<dbReference type="Pfam" id="PF00593">
    <property type="entry name" value="TonB_dep_Rec_b-barrel"/>
    <property type="match status" value="1"/>
</dbReference>
<protein>
    <submittedName>
        <fullName evidence="17">TonB-dependent receptor</fullName>
    </submittedName>
</protein>
<organism evidence="17 18">
    <name type="scientific">Pedobacter hiemivivus</name>
    <dbReference type="NCBI Taxonomy" id="2530454"/>
    <lineage>
        <taxon>Bacteria</taxon>
        <taxon>Pseudomonadati</taxon>
        <taxon>Bacteroidota</taxon>
        <taxon>Sphingobacteriia</taxon>
        <taxon>Sphingobacteriales</taxon>
        <taxon>Sphingobacteriaceae</taxon>
        <taxon>Pedobacter</taxon>
    </lineage>
</organism>
<evidence type="ECO:0000256" key="5">
    <source>
        <dbReference type="ARBA" id="ARBA00022692"/>
    </source>
</evidence>
<evidence type="ECO:0000256" key="2">
    <source>
        <dbReference type="ARBA" id="ARBA00022448"/>
    </source>
</evidence>
<feature type="domain" description="TonB-dependent receptor plug" evidence="16">
    <location>
        <begin position="44"/>
        <end position="149"/>
    </location>
</feature>
<dbReference type="Gene3D" id="2.170.130.10">
    <property type="entry name" value="TonB-dependent receptor, plug domain"/>
    <property type="match status" value="1"/>
</dbReference>
<dbReference type="InterPro" id="IPR000531">
    <property type="entry name" value="Beta-barrel_TonB"/>
</dbReference>
<keyword evidence="9 13" id="KW-0798">TonB box</keyword>
<keyword evidence="5 12" id="KW-0812">Transmembrane</keyword>
<keyword evidence="6 14" id="KW-0732">Signal</keyword>
<evidence type="ECO:0000313" key="17">
    <source>
        <dbReference type="EMBL" id="TCC87111.1"/>
    </source>
</evidence>
<evidence type="ECO:0000256" key="12">
    <source>
        <dbReference type="PROSITE-ProRule" id="PRU01360"/>
    </source>
</evidence>
<evidence type="ECO:0000256" key="13">
    <source>
        <dbReference type="RuleBase" id="RU003357"/>
    </source>
</evidence>
<keyword evidence="7" id="KW-0408">Iron</keyword>
<evidence type="ECO:0000313" key="18">
    <source>
        <dbReference type="Proteomes" id="UP000291117"/>
    </source>
</evidence>
<keyword evidence="4" id="KW-0410">Iron transport</keyword>
<dbReference type="Proteomes" id="UP000291117">
    <property type="component" value="Unassembled WGS sequence"/>
</dbReference>
<keyword evidence="18" id="KW-1185">Reference proteome</keyword>
<dbReference type="InterPro" id="IPR012910">
    <property type="entry name" value="Plug_dom"/>
</dbReference>
<comment type="subcellular location">
    <subcellularLocation>
        <location evidence="1 12">Cell outer membrane</location>
        <topology evidence="1 12">Multi-pass membrane protein</topology>
    </subcellularLocation>
</comment>
<dbReference type="RefSeq" id="WP_131611745.1">
    <property type="nucleotide sequence ID" value="NZ_SJSM01000024.1"/>
</dbReference>
<keyword evidence="10 12" id="KW-0472">Membrane</keyword>
<comment type="similarity">
    <text evidence="12 13">Belongs to the TonB-dependent receptor family.</text>
</comment>
<evidence type="ECO:0000256" key="9">
    <source>
        <dbReference type="ARBA" id="ARBA00023077"/>
    </source>
</evidence>
<evidence type="ECO:0000256" key="14">
    <source>
        <dbReference type="SAM" id="SignalP"/>
    </source>
</evidence>
<evidence type="ECO:0000256" key="8">
    <source>
        <dbReference type="ARBA" id="ARBA00023065"/>
    </source>
</evidence>
<evidence type="ECO:0000256" key="1">
    <source>
        <dbReference type="ARBA" id="ARBA00004571"/>
    </source>
</evidence>
<dbReference type="OrthoDB" id="9782587at2"/>
<dbReference type="PANTHER" id="PTHR32552:SF68">
    <property type="entry name" value="FERRICHROME OUTER MEMBRANE TRANSPORTER_PHAGE RECEPTOR"/>
    <property type="match status" value="1"/>
</dbReference>
<dbReference type="InterPro" id="IPR037066">
    <property type="entry name" value="Plug_dom_sf"/>
</dbReference>
<comment type="caution">
    <text evidence="17">The sequence shown here is derived from an EMBL/GenBank/DDBJ whole genome shotgun (WGS) entry which is preliminary data.</text>
</comment>
<keyword evidence="2 12" id="KW-0813">Transport</keyword>
<dbReference type="EMBL" id="SJSM01000024">
    <property type="protein sequence ID" value="TCC87111.1"/>
    <property type="molecule type" value="Genomic_DNA"/>
</dbReference>
<feature type="chain" id="PRO_5020453264" evidence="14">
    <location>
        <begin position="19"/>
        <end position="688"/>
    </location>
</feature>